<sequence>MKIAFSTINKNDYPFEFKKEDIKLSGNLKKIGANLVNCDAHIKGNLPYICSRCGDDIMLRLDYDLSLILSNGYYKDEDGKLDDVIEFFDGNINLDEIITSEIESYKSDCFYCEKCKI</sequence>
<dbReference type="EMBL" id="UFVD01000001">
    <property type="protein sequence ID" value="SUX10640.1"/>
    <property type="molecule type" value="Genomic_DNA"/>
</dbReference>
<evidence type="ECO:0008006" key="3">
    <source>
        <dbReference type="Google" id="ProtNLM"/>
    </source>
</evidence>
<dbReference type="GeneID" id="93091269"/>
<dbReference type="AlphaFoldDB" id="A0A381DJ53"/>
<evidence type="ECO:0000313" key="1">
    <source>
        <dbReference type="EMBL" id="SUX10640.1"/>
    </source>
</evidence>
<keyword evidence="2" id="KW-1185">Reference proteome</keyword>
<gene>
    <name evidence="1" type="ORF">NCTC12475_00838</name>
</gene>
<organism evidence="1 2">
    <name type="scientific">Campylobacter sputorum subsp. sputorum</name>
    <dbReference type="NCBI Taxonomy" id="32024"/>
    <lineage>
        <taxon>Bacteria</taxon>
        <taxon>Pseudomonadati</taxon>
        <taxon>Campylobacterota</taxon>
        <taxon>Epsilonproteobacteria</taxon>
        <taxon>Campylobacterales</taxon>
        <taxon>Campylobacteraceae</taxon>
        <taxon>Campylobacter</taxon>
    </lineage>
</organism>
<dbReference type="Proteomes" id="UP000254920">
    <property type="component" value="Unassembled WGS sequence"/>
</dbReference>
<evidence type="ECO:0000313" key="2">
    <source>
        <dbReference type="Proteomes" id="UP000254920"/>
    </source>
</evidence>
<name>A0A381DJ53_9BACT</name>
<dbReference type="STRING" id="32024.GCA_000788295_01258"/>
<dbReference type="OrthoDB" id="5361472at2"/>
<dbReference type="RefSeq" id="WP_089183027.1">
    <property type="nucleotide sequence ID" value="NZ_CP043427.1"/>
</dbReference>
<protein>
    <recommendedName>
        <fullName evidence="3">DUF177 domain-containing protein</fullName>
    </recommendedName>
</protein>
<proteinExistence type="predicted"/>
<accession>A0A381DJ53</accession>
<reference evidence="1 2" key="1">
    <citation type="submission" date="2018-06" db="EMBL/GenBank/DDBJ databases">
        <authorList>
            <consortium name="Pathogen Informatics"/>
            <person name="Doyle S."/>
        </authorList>
    </citation>
    <scope>NUCLEOTIDE SEQUENCE [LARGE SCALE GENOMIC DNA]</scope>
    <source>
        <strain evidence="1 2">NCTC12475</strain>
    </source>
</reference>